<accession>A0A4C2A214</accession>
<dbReference type="AlphaFoldDB" id="A0A4C2A214"/>
<comment type="caution">
    <text evidence="1">The sequence shown here is derived from an EMBL/GenBank/DDBJ whole genome shotgun (WGS) entry which is preliminary data.</text>
</comment>
<organism evidence="1 2">
    <name type="scientific">Eumeta variegata</name>
    <name type="common">Bagworm moth</name>
    <name type="synonym">Eumeta japonica</name>
    <dbReference type="NCBI Taxonomy" id="151549"/>
    <lineage>
        <taxon>Eukaryota</taxon>
        <taxon>Metazoa</taxon>
        <taxon>Ecdysozoa</taxon>
        <taxon>Arthropoda</taxon>
        <taxon>Hexapoda</taxon>
        <taxon>Insecta</taxon>
        <taxon>Pterygota</taxon>
        <taxon>Neoptera</taxon>
        <taxon>Endopterygota</taxon>
        <taxon>Lepidoptera</taxon>
        <taxon>Glossata</taxon>
        <taxon>Ditrysia</taxon>
        <taxon>Tineoidea</taxon>
        <taxon>Psychidae</taxon>
        <taxon>Oiketicinae</taxon>
        <taxon>Eumeta</taxon>
    </lineage>
</organism>
<keyword evidence="2" id="KW-1185">Reference proteome</keyword>
<sequence length="115" mass="12892">MYFHGTLIKSDSKITNWPTRRRTGPETSNSTRKFWSVVERDAAFARDHPAGRPRRCGACACRLAASQRAGRRLPAHNRFAPRANCSHARATHLALTKIAYSELRVVGAYARRSAL</sequence>
<evidence type="ECO:0000313" key="2">
    <source>
        <dbReference type="Proteomes" id="UP000299102"/>
    </source>
</evidence>
<evidence type="ECO:0000313" key="1">
    <source>
        <dbReference type="EMBL" id="GBP93314.1"/>
    </source>
</evidence>
<gene>
    <name evidence="1" type="ORF">EVAR_66547_1</name>
</gene>
<protein>
    <submittedName>
        <fullName evidence="1">Uncharacterized protein</fullName>
    </submittedName>
</protein>
<reference evidence="1 2" key="1">
    <citation type="journal article" date="2019" name="Commun. Biol.">
        <title>The bagworm genome reveals a unique fibroin gene that provides high tensile strength.</title>
        <authorList>
            <person name="Kono N."/>
            <person name="Nakamura H."/>
            <person name="Ohtoshi R."/>
            <person name="Tomita M."/>
            <person name="Numata K."/>
            <person name="Arakawa K."/>
        </authorList>
    </citation>
    <scope>NUCLEOTIDE SEQUENCE [LARGE SCALE GENOMIC DNA]</scope>
</reference>
<proteinExistence type="predicted"/>
<dbReference type="Proteomes" id="UP000299102">
    <property type="component" value="Unassembled WGS sequence"/>
</dbReference>
<dbReference type="EMBL" id="BGZK01002362">
    <property type="protein sequence ID" value="GBP93314.1"/>
    <property type="molecule type" value="Genomic_DNA"/>
</dbReference>
<name>A0A4C2A214_EUMVA</name>